<keyword evidence="3" id="KW-1185">Reference proteome</keyword>
<accession>A0A0N4XIW8</accession>
<sequence length="132" mass="14751">MSLQYSHRKKEALISDMFSEFRPANDNETVDAIPSNWKEPAPEAPPANPEPANNPQPQPPPAQQPPKPDENSAGPEKKPPPYEYKTDVFFALPAPPSPHVVQDSKKKLKNKTPGKRHSPKPRKPEKVAKHKN</sequence>
<evidence type="ECO:0000313" key="3">
    <source>
        <dbReference type="Proteomes" id="UP000271162"/>
    </source>
</evidence>
<dbReference type="EMBL" id="UYSL01002840">
    <property type="protein sequence ID" value="VDL66061.1"/>
    <property type="molecule type" value="Genomic_DNA"/>
</dbReference>
<feature type="region of interest" description="Disordered" evidence="1">
    <location>
        <begin position="19"/>
        <end position="132"/>
    </location>
</feature>
<feature type="compositionally biased region" description="Basic residues" evidence="1">
    <location>
        <begin position="106"/>
        <end position="121"/>
    </location>
</feature>
<protein>
    <submittedName>
        <fullName evidence="4">Pollen-specific leucine-rich repeat extensin-like protein 1</fullName>
    </submittedName>
</protein>
<dbReference type="Proteomes" id="UP000271162">
    <property type="component" value="Unassembled WGS sequence"/>
</dbReference>
<reference evidence="4" key="1">
    <citation type="submission" date="2017-02" db="UniProtKB">
        <authorList>
            <consortium name="WormBaseParasite"/>
        </authorList>
    </citation>
    <scope>IDENTIFICATION</scope>
</reference>
<evidence type="ECO:0000313" key="4">
    <source>
        <dbReference type="WBParaSite" id="NBR_0000247001-mRNA-1"/>
    </source>
</evidence>
<evidence type="ECO:0000256" key="1">
    <source>
        <dbReference type="SAM" id="MobiDB-lite"/>
    </source>
</evidence>
<proteinExistence type="predicted"/>
<reference evidence="2 3" key="2">
    <citation type="submission" date="2018-11" db="EMBL/GenBank/DDBJ databases">
        <authorList>
            <consortium name="Pathogen Informatics"/>
        </authorList>
    </citation>
    <scope>NUCLEOTIDE SEQUENCE [LARGE SCALE GENOMIC DNA]</scope>
</reference>
<dbReference type="AlphaFoldDB" id="A0A0N4XIW8"/>
<gene>
    <name evidence="2" type="ORF">NBR_LOCUS2472</name>
</gene>
<organism evidence="4">
    <name type="scientific">Nippostrongylus brasiliensis</name>
    <name type="common">Rat hookworm</name>
    <dbReference type="NCBI Taxonomy" id="27835"/>
    <lineage>
        <taxon>Eukaryota</taxon>
        <taxon>Metazoa</taxon>
        <taxon>Ecdysozoa</taxon>
        <taxon>Nematoda</taxon>
        <taxon>Chromadorea</taxon>
        <taxon>Rhabditida</taxon>
        <taxon>Rhabditina</taxon>
        <taxon>Rhabditomorpha</taxon>
        <taxon>Strongyloidea</taxon>
        <taxon>Heligmosomidae</taxon>
        <taxon>Nippostrongylus</taxon>
    </lineage>
</organism>
<name>A0A0N4XIW8_NIPBR</name>
<feature type="compositionally biased region" description="Basic and acidic residues" evidence="1">
    <location>
        <begin position="67"/>
        <end position="86"/>
    </location>
</feature>
<dbReference type="WBParaSite" id="NBR_0000247001-mRNA-1">
    <property type="protein sequence ID" value="NBR_0000247001-mRNA-1"/>
    <property type="gene ID" value="NBR_0000247001"/>
</dbReference>
<feature type="compositionally biased region" description="Basic and acidic residues" evidence="1">
    <location>
        <begin position="122"/>
        <end position="132"/>
    </location>
</feature>
<evidence type="ECO:0000313" key="2">
    <source>
        <dbReference type="EMBL" id="VDL66061.1"/>
    </source>
</evidence>
<feature type="compositionally biased region" description="Pro residues" evidence="1">
    <location>
        <begin position="42"/>
        <end position="66"/>
    </location>
</feature>